<dbReference type="STRING" id="630515.SAMN04489812_4044"/>
<dbReference type="AlphaFoldDB" id="A0A1H1XDZ5"/>
<keyword evidence="4" id="KW-1185">Reference proteome</keyword>
<dbReference type="InterPro" id="IPR046253">
    <property type="entry name" value="DUF6286"/>
</dbReference>
<dbReference type="Proteomes" id="UP000199103">
    <property type="component" value="Chromosome I"/>
</dbReference>
<name>A0A1H1XDZ5_9ACTN</name>
<keyword evidence="1" id="KW-1133">Transmembrane helix</keyword>
<dbReference type="Pfam" id="PF19803">
    <property type="entry name" value="DUF6286"/>
    <property type="match status" value="1"/>
</dbReference>
<evidence type="ECO:0000256" key="1">
    <source>
        <dbReference type="SAM" id="Phobius"/>
    </source>
</evidence>
<feature type="domain" description="DUF6286" evidence="2">
    <location>
        <begin position="76"/>
        <end position="186"/>
    </location>
</feature>
<gene>
    <name evidence="3" type="ORF">SAMN04489812_4044</name>
</gene>
<organism evidence="3 4">
    <name type="scientific">Microlunatus soli</name>
    <dbReference type="NCBI Taxonomy" id="630515"/>
    <lineage>
        <taxon>Bacteria</taxon>
        <taxon>Bacillati</taxon>
        <taxon>Actinomycetota</taxon>
        <taxon>Actinomycetes</taxon>
        <taxon>Propionibacteriales</taxon>
        <taxon>Propionibacteriaceae</taxon>
        <taxon>Microlunatus</taxon>
    </lineage>
</organism>
<feature type="transmembrane region" description="Helical" evidence="1">
    <location>
        <begin position="62"/>
        <end position="86"/>
    </location>
</feature>
<evidence type="ECO:0000313" key="4">
    <source>
        <dbReference type="Proteomes" id="UP000199103"/>
    </source>
</evidence>
<keyword evidence="1" id="KW-0472">Membrane</keyword>
<protein>
    <recommendedName>
        <fullName evidence="2">DUF6286 domain-containing protein</fullName>
    </recommendedName>
</protein>
<feature type="transmembrane region" description="Helical" evidence="1">
    <location>
        <begin position="21"/>
        <end position="42"/>
    </location>
</feature>
<proteinExistence type="predicted"/>
<dbReference type="RefSeq" id="WP_091527221.1">
    <property type="nucleotide sequence ID" value="NZ_LT629772.1"/>
</dbReference>
<sequence length="188" mass="20076">MSGRTELPQRHRPSRVVPATITALVLLAIGVAALVAAGYRLATGSPDRTTAVVLSWLSGLRWNDAVLLTAAVVAVVVGLILIIAALRPGRPDVLQLSADRIGAGSVRRLDGVVPRRALARLINARVGSVDGVDRVQTSVDGRRIVIQARTATRYTEDVRQQIAAAVEHLLAETALEKSPRPRVVVRQV</sequence>
<evidence type="ECO:0000259" key="2">
    <source>
        <dbReference type="Pfam" id="PF19803"/>
    </source>
</evidence>
<evidence type="ECO:0000313" key="3">
    <source>
        <dbReference type="EMBL" id="SDT07484.1"/>
    </source>
</evidence>
<keyword evidence="1" id="KW-0812">Transmembrane</keyword>
<reference evidence="3 4" key="1">
    <citation type="submission" date="2016-10" db="EMBL/GenBank/DDBJ databases">
        <authorList>
            <person name="de Groot N.N."/>
        </authorList>
    </citation>
    <scope>NUCLEOTIDE SEQUENCE [LARGE SCALE GENOMIC DNA]</scope>
    <source>
        <strain evidence="3 4">DSM 21800</strain>
    </source>
</reference>
<accession>A0A1H1XDZ5</accession>
<dbReference type="EMBL" id="LT629772">
    <property type="protein sequence ID" value="SDT07484.1"/>
    <property type="molecule type" value="Genomic_DNA"/>
</dbReference>